<feature type="transmembrane region" description="Helical" evidence="16">
    <location>
        <begin position="34"/>
        <end position="55"/>
    </location>
</feature>
<dbReference type="GO" id="GO:0008137">
    <property type="term" value="F:NADH dehydrogenase (ubiquinone) activity"/>
    <property type="evidence" value="ECO:0007669"/>
    <property type="project" value="UniProtKB-EC"/>
</dbReference>
<comment type="similarity">
    <text evidence="16">Belongs to the complex I subunit 5 family.</text>
</comment>
<reference evidence="20" key="1">
    <citation type="journal article" date="2018" name="Asian Herpetol Res">
        <title>The Mitochondrial Genome of Pseudocalotes microlepis (Squamata: Agamidae) and its Phylogenetic Position in Agamids.</title>
        <authorList>
            <person name="Yu X."/>
            <person name="Du Y."/>
            <person name="Fang M."/>
            <person name="Li H."/>
            <person name="Lin L."/>
        </authorList>
    </citation>
    <scope>NUCLEOTIDE SEQUENCE</scope>
</reference>
<keyword evidence="9" id="KW-0249">Electron transport</keyword>
<comment type="function">
    <text evidence="16">Core subunit of the mitochondrial membrane respiratory chain NADH dehydrogenase (Complex I) which catalyzes electron transfer from NADH through the respiratory chain, using ubiquinone as an electron acceptor. Essential for the catalytic activity and assembly of complex I.</text>
</comment>
<keyword evidence="12 16" id="KW-0830">Ubiquinone</keyword>
<dbReference type="InterPro" id="IPR003945">
    <property type="entry name" value="NU5C-like"/>
</dbReference>
<evidence type="ECO:0000256" key="15">
    <source>
        <dbReference type="ARBA" id="ARBA00049551"/>
    </source>
</evidence>
<feature type="transmembrane region" description="Helical" evidence="16">
    <location>
        <begin position="84"/>
        <end position="104"/>
    </location>
</feature>
<organism evidence="20">
    <name type="scientific">Pseudocalotes microlepis</name>
    <name type="common">Burmese false bloodsucker</name>
    <dbReference type="NCBI Taxonomy" id="1963763"/>
    <lineage>
        <taxon>Eukaryota</taxon>
        <taxon>Metazoa</taxon>
        <taxon>Chordata</taxon>
        <taxon>Craniata</taxon>
        <taxon>Vertebrata</taxon>
        <taxon>Euteleostomi</taxon>
        <taxon>Lepidosauria</taxon>
        <taxon>Squamata</taxon>
        <taxon>Bifurcata</taxon>
        <taxon>Unidentata</taxon>
        <taxon>Episquamata</taxon>
        <taxon>Toxicofera</taxon>
        <taxon>Iguania</taxon>
        <taxon>Acrodonta</taxon>
        <taxon>Agamidae</taxon>
        <taxon>Draconinae</taxon>
        <taxon>Pseudocalotes</taxon>
    </lineage>
</organism>
<evidence type="ECO:0000259" key="17">
    <source>
        <dbReference type="Pfam" id="PF00361"/>
    </source>
</evidence>
<feature type="transmembrane region" description="Helical" evidence="16">
    <location>
        <begin position="319"/>
        <end position="341"/>
    </location>
</feature>
<feature type="transmembrane region" description="Helical" evidence="16">
    <location>
        <begin position="6"/>
        <end position="27"/>
    </location>
</feature>
<protein>
    <recommendedName>
        <fullName evidence="3 16">NADH-ubiquinone oxidoreductase chain 5</fullName>
        <ecNumber evidence="2 16">7.1.1.2</ecNumber>
    </recommendedName>
</protein>
<dbReference type="PANTHER" id="PTHR42829:SF2">
    <property type="entry name" value="NADH-UBIQUINONE OXIDOREDUCTASE CHAIN 5"/>
    <property type="match status" value="1"/>
</dbReference>
<dbReference type="InterPro" id="IPR001516">
    <property type="entry name" value="Proton_antipo_N"/>
</dbReference>
<feature type="transmembrane region" description="Helical" evidence="16">
    <location>
        <begin position="265"/>
        <end position="283"/>
    </location>
</feature>
<evidence type="ECO:0000256" key="6">
    <source>
        <dbReference type="ARBA" id="ARBA00022692"/>
    </source>
</evidence>
<keyword evidence="5" id="KW-0679">Respiratory chain</keyword>
<dbReference type="PANTHER" id="PTHR42829">
    <property type="entry name" value="NADH-UBIQUINONE OXIDOREDUCTASE CHAIN 5"/>
    <property type="match status" value="1"/>
</dbReference>
<dbReference type="Pfam" id="PF00361">
    <property type="entry name" value="Proton_antipo_M"/>
    <property type="match status" value="1"/>
</dbReference>
<evidence type="ECO:0000256" key="12">
    <source>
        <dbReference type="ARBA" id="ARBA00023075"/>
    </source>
</evidence>
<evidence type="ECO:0000313" key="21">
    <source>
        <dbReference type="EMBL" id="QGN67007.1"/>
    </source>
</evidence>
<feature type="domain" description="NADH dehydrogenase subunit 5 C-terminal" evidence="19">
    <location>
        <begin position="416"/>
        <end position="589"/>
    </location>
</feature>
<keyword evidence="4 16" id="KW-0813">Transport</keyword>
<evidence type="ECO:0000256" key="1">
    <source>
        <dbReference type="ARBA" id="ARBA00004448"/>
    </source>
</evidence>
<dbReference type="InterPro" id="IPR001750">
    <property type="entry name" value="ND/Mrp_TM"/>
</dbReference>
<keyword evidence="6 16" id="KW-0812">Transmembrane</keyword>
<dbReference type="EC" id="7.1.1.2" evidence="2 16"/>
<feature type="transmembrane region" description="Helical" evidence="16">
    <location>
        <begin position="116"/>
        <end position="133"/>
    </location>
</feature>
<comment type="catalytic activity">
    <reaction evidence="15 16">
        <text>a ubiquinone + NADH + 5 H(+)(in) = a ubiquinol + NAD(+) + 4 H(+)(out)</text>
        <dbReference type="Rhea" id="RHEA:29091"/>
        <dbReference type="Rhea" id="RHEA-COMP:9565"/>
        <dbReference type="Rhea" id="RHEA-COMP:9566"/>
        <dbReference type="ChEBI" id="CHEBI:15378"/>
        <dbReference type="ChEBI" id="CHEBI:16389"/>
        <dbReference type="ChEBI" id="CHEBI:17976"/>
        <dbReference type="ChEBI" id="CHEBI:57540"/>
        <dbReference type="ChEBI" id="CHEBI:57945"/>
        <dbReference type="EC" id="7.1.1.2"/>
    </reaction>
</comment>
<feature type="transmembrane region" description="Helical" evidence="16">
    <location>
        <begin position="167"/>
        <end position="187"/>
    </location>
</feature>
<dbReference type="GO" id="GO:0003954">
    <property type="term" value="F:NADH dehydrogenase activity"/>
    <property type="evidence" value="ECO:0007669"/>
    <property type="project" value="TreeGrafter"/>
</dbReference>
<keyword evidence="10 16" id="KW-1133">Transmembrane helix</keyword>
<evidence type="ECO:0000256" key="2">
    <source>
        <dbReference type="ARBA" id="ARBA00012944"/>
    </source>
</evidence>
<feature type="transmembrane region" description="Helical" evidence="16">
    <location>
        <begin position="240"/>
        <end position="259"/>
    </location>
</feature>
<feature type="transmembrane region" description="Helical" evidence="16">
    <location>
        <begin position="574"/>
        <end position="591"/>
    </location>
</feature>
<dbReference type="GO" id="GO:0042773">
    <property type="term" value="P:ATP synthesis coupled electron transport"/>
    <property type="evidence" value="ECO:0007669"/>
    <property type="project" value="InterPro"/>
</dbReference>
<accession>A0A384TLM4</accession>
<comment type="subcellular location">
    <subcellularLocation>
        <location evidence="1">Mitochondrion inner membrane</location>
        <topology evidence="1">Multi-pass membrane protein</topology>
    </subcellularLocation>
</comment>
<keyword evidence="11 16" id="KW-0520">NAD</keyword>
<keyword evidence="13 16" id="KW-0496">Mitochondrion</keyword>
<feature type="transmembrane region" description="Helical" evidence="16">
    <location>
        <begin position="362"/>
        <end position="381"/>
    </location>
</feature>
<keyword evidence="14 16" id="KW-0472">Membrane</keyword>
<dbReference type="AlphaFoldDB" id="A0A384TLM4"/>
<feature type="domain" description="NADH-Ubiquinone oxidoreductase (complex I) chain 5 N-terminal" evidence="18">
    <location>
        <begin position="66"/>
        <end position="108"/>
    </location>
</feature>
<dbReference type="GO" id="GO:0005743">
    <property type="term" value="C:mitochondrial inner membrane"/>
    <property type="evidence" value="ECO:0007669"/>
    <property type="project" value="UniProtKB-SubCell"/>
</dbReference>
<feature type="transmembrane region" description="Helical" evidence="16">
    <location>
        <begin position="207"/>
        <end position="228"/>
    </location>
</feature>
<dbReference type="Pfam" id="PF06455">
    <property type="entry name" value="NADH5_C"/>
    <property type="match status" value="1"/>
</dbReference>
<evidence type="ECO:0000256" key="5">
    <source>
        <dbReference type="ARBA" id="ARBA00022660"/>
    </source>
</evidence>
<dbReference type="PRINTS" id="PR01434">
    <property type="entry name" value="NADHDHGNASE5"/>
</dbReference>
<gene>
    <name evidence="20" type="primary">ND5</name>
</gene>
<evidence type="ECO:0000256" key="11">
    <source>
        <dbReference type="ARBA" id="ARBA00023027"/>
    </source>
</evidence>
<sequence>MLHLASITLFTLSIIILIMPLTSNALYKKLNPKLAVKLAFLVSIIPLMLMTKYSLKSLSTHLCLLNTSPMTITTTTTMNQYSTLFTPAALVVTWSIMEFSQWYMKKTKLTKNFTKLMLTFLIAMMTLTTAGSLMQLLIGWEWVGVMSFLLINWWFSRSNANSAALQAIIYNRIGDIGLIFVMATLAIDQASWTTEQILATDTKTIFLSMGLIMAATGKSAQFLMHLWLPAAMEGPTPVSALLHSSTMVVAGIYLLAQLHPMIKSQLPLSVCLHLGTATSIYAATSALAQNDMKKIIALSTSSQLGLMMTAIGMNCPNLAILHMISHATFKATLFLAAGSIIHNTQNEQDIRKMGHMKTTLPITSTALTVNGLTLSGLPFLSGFYSKDTILETMLCSHLNSWTLLATLISTTMTTSYTLRMIISTTTKTPNHKPMVSFSEPNSPQTKPLIRLTLTTIAIGPTLITTMLDTTMTLTTFTKLIPVMAMATGTYLTLEFFNSHTSLNNKHNIVMLLNNLSFFKMLHRSIPNTSLNSSYLLPHQLTDLLWLEKSGPLTANKVNLTLSKMTSSQKGLMKNYLLSILITTALALAITTY</sequence>
<dbReference type="EMBL" id="MK256359">
    <property type="protein sequence ID" value="QGN67007.1"/>
    <property type="molecule type" value="Genomic_DNA"/>
</dbReference>
<evidence type="ECO:0000256" key="9">
    <source>
        <dbReference type="ARBA" id="ARBA00022982"/>
    </source>
</evidence>
<feature type="transmembrane region" description="Helical" evidence="16">
    <location>
        <begin position="401"/>
        <end position="422"/>
    </location>
</feature>
<evidence type="ECO:0000256" key="3">
    <source>
        <dbReference type="ARBA" id="ARBA00021096"/>
    </source>
</evidence>
<evidence type="ECO:0000256" key="4">
    <source>
        <dbReference type="ARBA" id="ARBA00022448"/>
    </source>
</evidence>
<keyword evidence="7" id="KW-0999">Mitochondrion inner membrane</keyword>
<dbReference type="EMBL" id="KX898132">
    <property type="protein sequence ID" value="AQU64364.1"/>
    <property type="molecule type" value="Genomic_DNA"/>
</dbReference>
<feature type="transmembrane region" description="Helical" evidence="16">
    <location>
        <begin position="295"/>
        <end position="313"/>
    </location>
</feature>
<evidence type="ECO:0000256" key="16">
    <source>
        <dbReference type="RuleBase" id="RU003404"/>
    </source>
</evidence>
<feature type="transmembrane region" description="Helical" evidence="16">
    <location>
        <begin position="139"/>
        <end position="155"/>
    </location>
</feature>
<dbReference type="InterPro" id="IPR010934">
    <property type="entry name" value="NADH_DH_su5_C"/>
</dbReference>
<evidence type="ECO:0000256" key="13">
    <source>
        <dbReference type="ARBA" id="ARBA00023128"/>
    </source>
</evidence>
<reference evidence="21" key="2">
    <citation type="submission" date="2018-12" db="EMBL/GenBank/DDBJ databases">
        <authorList>
            <person name="Meng F."/>
            <person name="Liu Y."/>
        </authorList>
    </citation>
    <scope>NUCLEOTIDE SEQUENCE</scope>
</reference>
<evidence type="ECO:0000256" key="10">
    <source>
        <dbReference type="ARBA" id="ARBA00022989"/>
    </source>
</evidence>
<evidence type="ECO:0000313" key="20">
    <source>
        <dbReference type="EMBL" id="AQU64364.1"/>
    </source>
</evidence>
<evidence type="ECO:0000259" key="18">
    <source>
        <dbReference type="Pfam" id="PF00662"/>
    </source>
</evidence>
<name>A0A384TLM4_9SAUR</name>
<geneLocation type="mitochondrion" evidence="20"/>
<evidence type="ECO:0000259" key="19">
    <source>
        <dbReference type="Pfam" id="PF06455"/>
    </source>
</evidence>
<proteinExistence type="inferred from homology"/>
<dbReference type="Pfam" id="PF00662">
    <property type="entry name" value="Proton_antipo_N"/>
    <property type="match status" value="1"/>
</dbReference>
<feature type="domain" description="NADH:quinone oxidoreductase/Mrp antiporter transmembrane" evidence="17">
    <location>
        <begin position="130"/>
        <end position="412"/>
    </location>
</feature>
<dbReference type="GO" id="GO:0015990">
    <property type="term" value="P:electron transport coupled proton transport"/>
    <property type="evidence" value="ECO:0007669"/>
    <property type="project" value="TreeGrafter"/>
</dbReference>
<evidence type="ECO:0000256" key="14">
    <source>
        <dbReference type="ARBA" id="ARBA00023136"/>
    </source>
</evidence>
<keyword evidence="8" id="KW-1278">Translocase</keyword>
<evidence type="ECO:0000256" key="7">
    <source>
        <dbReference type="ARBA" id="ARBA00022792"/>
    </source>
</evidence>
<evidence type="ECO:0000256" key="8">
    <source>
        <dbReference type="ARBA" id="ARBA00022967"/>
    </source>
</evidence>